<sequence length="408" mass="43364">MAKSKASQSQAKPRAKKAAVKGKSCREVPSPKISSSDSTPVRSLPKVASAAETSATEKEPRELAAKGKRQKRDADKESERKDEPKAKFVSLKLPPSTARPSAGGKDRVAPLEQAKTSTAVHAQQMERSEARKSAASLATIDGREKDAGNVLENKGTSDGKLASKVGQASDTLSKAVTAAVGTQSGATKSKRSTVEVTLEEERNMDAQGGKRGRPGRDEIVSRKGSETLEGREDEQRRPKNVKVAPNEEREKLQAAKSMESAEDGATKSGRSEEVNVTSNGDLVTVEATQSGPRKRGRPKKVRVAPGEGLGKVENVKTDEGGEVQVFGHEMIEPSSCRDPSEKVLEGETDVASKREEEPSEGSKTPNGNKDGLSGQTTQPPQPEEAQGSTPTKMSSTAKGQPKLLHITE</sequence>
<feature type="compositionally biased region" description="Basic and acidic residues" evidence="1">
    <location>
        <begin position="55"/>
        <end position="65"/>
    </location>
</feature>
<proteinExistence type="predicted"/>
<reference evidence="2 3" key="1">
    <citation type="journal article" date="2014" name="Nat. Commun.">
        <title>Klebsormidium flaccidum genome reveals primary factors for plant terrestrial adaptation.</title>
        <authorList>
            <person name="Hori K."/>
            <person name="Maruyama F."/>
            <person name="Fujisawa T."/>
            <person name="Togashi T."/>
            <person name="Yamamoto N."/>
            <person name="Seo M."/>
            <person name="Sato S."/>
            <person name="Yamada T."/>
            <person name="Mori H."/>
            <person name="Tajima N."/>
            <person name="Moriyama T."/>
            <person name="Ikeuchi M."/>
            <person name="Watanabe M."/>
            <person name="Wada H."/>
            <person name="Kobayashi K."/>
            <person name="Saito M."/>
            <person name="Masuda T."/>
            <person name="Sasaki-Sekimoto Y."/>
            <person name="Mashiguchi K."/>
            <person name="Awai K."/>
            <person name="Shimojima M."/>
            <person name="Masuda S."/>
            <person name="Iwai M."/>
            <person name="Nobusawa T."/>
            <person name="Narise T."/>
            <person name="Kondo S."/>
            <person name="Saito H."/>
            <person name="Sato R."/>
            <person name="Murakawa M."/>
            <person name="Ihara Y."/>
            <person name="Oshima-Yamada Y."/>
            <person name="Ohtaka K."/>
            <person name="Satoh M."/>
            <person name="Sonobe K."/>
            <person name="Ishii M."/>
            <person name="Ohtani R."/>
            <person name="Kanamori-Sato M."/>
            <person name="Honoki R."/>
            <person name="Miyazaki D."/>
            <person name="Mochizuki H."/>
            <person name="Umetsu J."/>
            <person name="Higashi K."/>
            <person name="Shibata D."/>
            <person name="Kamiya Y."/>
            <person name="Sato N."/>
            <person name="Nakamura Y."/>
            <person name="Tabata S."/>
            <person name="Ida S."/>
            <person name="Kurokawa K."/>
            <person name="Ohta H."/>
        </authorList>
    </citation>
    <scope>NUCLEOTIDE SEQUENCE [LARGE SCALE GENOMIC DNA]</scope>
    <source>
        <strain evidence="2 3">NIES-2285</strain>
    </source>
</reference>
<feature type="compositionally biased region" description="Polar residues" evidence="1">
    <location>
        <begin position="166"/>
        <end position="187"/>
    </location>
</feature>
<evidence type="ECO:0000313" key="3">
    <source>
        <dbReference type="Proteomes" id="UP000054558"/>
    </source>
</evidence>
<feature type="compositionally biased region" description="Polar residues" evidence="1">
    <location>
        <begin position="32"/>
        <end position="41"/>
    </location>
</feature>
<feature type="region of interest" description="Disordered" evidence="1">
    <location>
        <begin position="1"/>
        <end position="408"/>
    </location>
</feature>
<evidence type="ECO:0000256" key="1">
    <source>
        <dbReference type="SAM" id="MobiDB-lite"/>
    </source>
</evidence>
<protein>
    <submittedName>
        <fullName evidence="2">Uncharacterized protein</fullName>
    </submittedName>
</protein>
<feature type="compositionally biased region" description="Polar residues" evidence="1">
    <location>
        <begin position="274"/>
        <end position="290"/>
    </location>
</feature>
<organism evidence="2 3">
    <name type="scientific">Klebsormidium nitens</name>
    <name type="common">Green alga</name>
    <name type="synonym">Ulothrix nitens</name>
    <dbReference type="NCBI Taxonomy" id="105231"/>
    <lineage>
        <taxon>Eukaryota</taxon>
        <taxon>Viridiplantae</taxon>
        <taxon>Streptophyta</taxon>
        <taxon>Klebsormidiophyceae</taxon>
        <taxon>Klebsormidiales</taxon>
        <taxon>Klebsormidiaceae</taxon>
        <taxon>Klebsormidium</taxon>
    </lineage>
</organism>
<dbReference type="Proteomes" id="UP000054558">
    <property type="component" value="Unassembled WGS sequence"/>
</dbReference>
<name>A0A1Y1HRM3_KLENI</name>
<feature type="compositionally biased region" description="Basic and acidic residues" evidence="1">
    <location>
        <begin position="72"/>
        <end position="86"/>
    </location>
</feature>
<accession>A0A1Y1HRM3</accession>
<gene>
    <name evidence="2" type="ORF">KFL_000260420</name>
</gene>
<feature type="compositionally biased region" description="Basic and acidic residues" evidence="1">
    <location>
        <begin position="338"/>
        <end position="356"/>
    </location>
</feature>
<feature type="compositionally biased region" description="Polar residues" evidence="1">
    <location>
        <begin position="386"/>
        <end position="398"/>
    </location>
</feature>
<keyword evidence="3" id="KW-1185">Reference proteome</keyword>
<dbReference type="AlphaFoldDB" id="A0A1Y1HRM3"/>
<dbReference type="EMBL" id="DF236975">
    <property type="protein sequence ID" value="GAQ79226.1"/>
    <property type="molecule type" value="Genomic_DNA"/>
</dbReference>
<feature type="compositionally biased region" description="Basic residues" evidence="1">
    <location>
        <begin position="292"/>
        <end position="302"/>
    </location>
</feature>
<feature type="compositionally biased region" description="Polar residues" evidence="1">
    <location>
        <begin position="1"/>
        <end position="11"/>
    </location>
</feature>
<evidence type="ECO:0000313" key="2">
    <source>
        <dbReference type="EMBL" id="GAQ79226.1"/>
    </source>
</evidence>
<feature type="compositionally biased region" description="Basic and acidic residues" evidence="1">
    <location>
        <begin position="214"/>
        <end position="237"/>
    </location>
</feature>